<dbReference type="AlphaFoldDB" id="A0A7R7VGK6"/>
<proteinExistence type="predicted"/>
<gene>
    <name evidence="1" type="ORF">ACHE_11713A</name>
</gene>
<dbReference type="KEGG" id="ache:ACHE_11713A"/>
<accession>A0A7R7VGK6</accession>
<evidence type="ECO:0008006" key="3">
    <source>
        <dbReference type="Google" id="ProtNLM"/>
    </source>
</evidence>
<name>A0A7R7VGK6_ASPCH</name>
<dbReference type="GeneID" id="66978670"/>
<protein>
    <recommendedName>
        <fullName evidence="3">Aminoglycoside phosphotransferase domain-containing protein</fullName>
    </recommendedName>
</protein>
<organism evidence="1 2">
    <name type="scientific">Aspergillus chevalieri</name>
    <name type="common">Eurotium chevalieri</name>
    <dbReference type="NCBI Taxonomy" id="182096"/>
    <lineage>
        <taxon>Eukaryota</taxon>
        <taxon>Fungi</taxon>
        <taxon>Dikarya</taxon>
        <taxon>Ascomycota</taxon>
        <taxon>Pezizomycotina</taxon>
        <taxon>Eurotiomycetes</taxon>
        <taxon>Eurotiomycetidae</taxon>
        <taxon>Eurotiales</taxon>
        <taxon>Aspergillaceae</taxon>
        <taxon>Aspergillus</taxon>
        <taxon>Aspergillus subgen. Aspergillus</taxon>
    </lineage>
</organism>
<reference evidence="1" key="2">
    <citation type="submission" date="2021-02" db="EMBL/GenBank/DDBJ databases">
        <title>Aspergillus chevalieri M1 genome sequence.</title>
        <authorList>
            <person name="Kadooka C."/>
            <person name="Mori K."/>
            <person name="Futagami T."/>
        </authorList>
    </citation>
    <scope>NUCLEOTIDE SEQUENCE</scope>
    <source>
        <strain evidence="1">M1</strain>
    </source>
</reference>
<keyword evidence="2" id="KW-1185">Reference proteome</keyword>
<reference evidence="1" key="1">
    <citation type="submission" date="2021-01" db="EMBL/GenBank/DDBJ databases">
        <authorList>
            <consortium name="Aspergillus chevalieri M1 genome sequencing consortium"/>
            <person name="Kazuki M."/>
            <person name="Futagami T."/>
        </authorList>
    </citation>
    <scope>NUCLEOTIDE SEQUENCE</scope>
    <source>
        <strain evidence="1">M1</strain>
    </source>
</reference>
<evidence type="ECO:0000313" key="2">
    <source>
        <dbReference type="Proteomes" id="UP000637239"/>
    </source>
</evidence>
<dbReference type="Proteomes" id="UP000637239">
    <property type="component" value="Chromosome 1"/>
</dbReference>
<dbReference type="RefSeq" id="XP_043132833.1">
    <property type="nucleotide sequence ID" value="XM_043276313.1"/>
</dbReference>
<evidence type="ECO:0000313" key="1">
    <source>
        <dbReference type="EMBL" id="BCR84311.1"/>
    </source>
</evidence>
<sequence length="126" mass="14160">MTGFSKGEKKVVTEELLRYVDMLHRIKSKTTGNPDPEAEGPVIPPYRVMAADDRKDTWPRKTSDKEEYVFCHNDLSQANAIVDAKTFHDQSDRGLGVRGVLARMVRDAHLEESWAECGPGEVWGEG</sequence>
<dbReference type="EMBL" id="AP024416">
    <property type="protein sequence ID" value="BCR84311.1"/>
    <property type="molecule type" value="Genomic_DNA"/>
</dbReference>